<evidence type="ECO:0000259" key="8">
    <source>
        <dbReference type="PROSITE" id="PS50240"/>
    </source>
</evidence>
<proteinExistence type="inferred from homology"/>
<dbReference type="InterPro" id="IPR033116">
    <property type="entry name" value="TRYPSIN_SER"/>
</dbReference>
<reference evidence="9" key="1">
    <citation type="journal article" date="2021" name="Nat. Commun.">
        <title>Genetic determinants of endophytism in the Arabidopsis root mycobiome.</title>
        <authorList>
            <person name="Mesny F."/>
            <person name="Miyauchi S."/>
            <person name="Thiergart T."/>
            <person name="Pickel B."/>
            <person name="Atanasova L."/>
            <person name="Karlsson M."/>
            <person name="Huettel B."/>
            <person name="Barry K.W."/>
            <person name="Haridas S."/>
            <person name="Chen C."/>
            <person name="Bauer D."/>
            <person name="Andreopoulos W."/>
            <person name="Pangilinan J."/>
            <person name="LaButti K."/>
            <person name="Riley R."/>
            <person name="Lipzen A."/>
            <person name="Clum A."/>
            <person name="Drula E."/>
            <person name="Henrissat B."/>
            <person name="Kohler A."/>
            <person name="Grigoriev I.V."/>
            <person name="Martin F.M."/>
            <person name="Hacquard S."/>
        </authorList>
    </citation>
    <scope>NUCLEOTIDE SEQUENCE</scope>
    <source>
        <strain evidence="9">MPI-SDFR-AT-0117</strain>
    </source>
</reference>
<evidence type="ECO:0000256" key="5">
    <source>
        <dbReference type="ARBA" id="ARBA00023157"/>
    </source>
</evidence>
<evidence type="ECO:0000313" key="9">
    <source>
        <dbReference type="EMBL" id="KAH6695456.1"/>
    </source>
</evidence>
<dbReference type="InterPro" id="IPR050430">
    <property type="entry name" value="Peptidase_S1"/>
</dbReference>
<dbReference type="GO" id="GO:0006508">
    <property type="term" value="P:proteolysis"/>
    <property type="evidence" value="ECO:0007669"/>
    <property type="project" value="UniProtKB-KW"/>
</dbReference>
<dbReference type="Proteomes" id="UP000770015">
    <property type="component" value="Unassembled WGS sequence"/>
</dbReference>
<keyword evidence="5" id="KW-1015">Disulfide bond</keyword>
<keyword evidence="2 6" id="KW-0645">Protease</keyword>
<keyword evidence="3 6" id="KW-0378">Hydrolase</keyword>
<comment type="caution">
    <text evidence="9">The sequence shown here is derived from an EMBL/GenBank/DDBJ whole genome shotgun (WGS) entry which is preliminary data.</text>
</comment>
<dbReference type="InterPro" id="IPR018114">
    <property type="entry name" value="TRYPSIN_HIS"/>
</dbReference>
<dbReference type="AlphaFoldDB" id="A0A9P8VL09"/>
<evidence type="ECO:0000256" key="1">
    <source>
        <dbReference type="ARBA" id="ARBA00007664"/>
    </source>
</evidence>
<dbReference type="Pfam" id="PF00089">
    <property type="entry name" value="Trypsin"/>
    <property type="match status" value="1"/>
</dbReference>
<dbReference type="PROSITE" id="PS00134">
    <property type="entry name" value="TRYPSIN_HIS"/>
    <property type="match status" value="1"/>
</dbReference>
<protein>
    <submittedName>
        <fullName evidence="9">Trypsin</fullName>
    </submittedName>
</protein>
<dbReference type="PROSITE" id="PS50240">
    <property type="entry name" value="TRYPSIN_DOM"/>
    <property type="match status" value="1"/>
</dbReference>
<dbReference type="InterPro" id="IPR009003">
    <property type="entry name" value="Peptidase_S1_PA"/>
</dbReference>
<dbReference type="PANTHER" id="PTHR24276">
    <property type="entry name" value="POLYSERASE-RELATED"/>
    <property type="match status" value="1"/>
</dbReference>
<accession>A0A9P8VL09</accession>
<keyword evidence="10" id="KW-1185">Reference proteome</keyword>
<evidence type="ECO:0000313" key="10">
    <source>
        <dbReference type="Proteomes" id="UP000770015"/>
    </source>
</evidence>
<dbReference type="InterPro" id="IPR043504">
    <property type="entry name" value="Peptidase_S1_PA_chymotrypsin"/>
</dbReference>
<dbReference type="FunFam" id="2.40.10.10:FF:000068">
    <property type="entry name" value="transmembrane protease serine 2"/>
    <property type="match status" value="1"/>
</dbReference>
<dbReference type="EMBL" id="JAGSXJ010000002">
    <property type="protein sequence ID" value="KAH6695456.1"/>
    <property type="molecule type" value="Genomic_DNA"/>
</dbReference>
<dbReference type="PANTHER" id="PTHR24276:SF98">
    <property type="entry name" value="FI18310P1-RELATED"/>
    <property type="match status" value="1"/>
</dbReference>
<dbReference type="PROSITE" id="PS00135">
    <property type="entry name" value="TRYPSIN_SER"/>
    <property type="match status" value="1"/>
</dbReference>
<organism evidence="9 10">
    <name type="scientific">Plectosphaerella plurivora</name>
    <dbReference type="NCBI Taxonomy" id="936078"/>
    <lineage>
        <taxon>Eukaryota</taxon>
        <taxon>Fungi</taxon>
        <taxon>Dikarya</taxon>
        <taxon>Ascomycota</taxon>
        <taxon>Pezizomycotina</taxon>
        <taxon>Sordariomycetes</taxon>
        <taxon>Hypocreomycetidae</taxon>
        <taxon>Glomerellales</taxon>
        <taxon>Plectosphaerellaceae</taxon>
        <taxon>Plectosphaerella</taxon>
    </lineage>
</organism>
<feature type="signal peptide" evidence="7">
    <location>
        <begin position="1"/>
        <end position="18"/>
    </location>
</feature>
<feature type="domain" description="Peptidase S1" evidence="8">
    <location>
        <begin position="32"/>
        <end position="265"/>
    </location>
</feature>
<evidence type="ECO:0000256" key="2">
    <source>
        <dbReference type="ARBA" id="ARBA00022670"/>
    </source>
</evidence>
<dbReference type="CDD" id="cd00190">
    <property type="entry name" value="Tryp_SPc"/>
    <property type="match status" value="1"/>
</dbReference>
<evidence type="ECO:0000256" key="4">
    <source>
        <dbReference type="ARBA" id="ARBA00022825"/>
    </source>
</evidence>
<evidence type="ECO:0000256" key="6">
    <source>
        <dbReference type="RuleBase" id="RU363034"/>
    </source>
</evidence>
<dbReference type="SUPFAM" id="SSF50494">
    <property type="entry name" value="Trypsin-like serine proteases"/>
    <property type="match status" value="1"/>
</dbReference>
<evidence type="ECO:0000256" key="7">
    <source>
        <dbReference type="SAM" id="SignalP"/>
    </source>
</evidence>
<dbReference type="OrthoDB" id="6380398at2759"/>
<dbReference type="InterPro" id="IPR001254">
    <property type="entry name" value="Trypsin_dom"/>
</dbReference>
<feature type="chain" id="PRO_5040497938" evidence="7">
    <location>
        <begin position="19"/>
        <end position="272"/>
    </location>
</feature>
<dbReference type="FunFam" id="2.40.10.10:FF:000036">
    <property type="entry name" value="Trypsin beta"/>
    <property type="match status" value="1"/>
</dbReference>
<sequence length="272" mass="27905">MAFKSLAITSIFGMAVLGSPVFTTKDTISIKVVGGSNAEAGEFPFIVSLQGSEGHFCGGTLLDASTVLTAAHCGGESDVGNLSVRAGSLDRTTGGHLIPVASITVHPGWSDPSELTDVAIWKLESALPDDPAISFAHISPNGTDPTPGTMATVAGWGATDPTVEQDTSPDMLLKVDVPIIARDTCKFWYRNSTYSSVNNDMVCAGAVGGGRGSCFGDSGGPLVDASTGNLIGVVSWGDDICAGPETPGVYARVDTLRSWILQTAGLVKGGKK</sequence>
<dbReference type="GO" id="GO:0004252">
    <property type="term" value="F:serine-type endopeptidase activity"/>
    <property type="evidence" value="ECO:0007669"/>
    <property type="project" value="InterPro"/>
</dbReference>
<comment type="similarity">
    <text evidence="1">Belongs to the peptidase S1 family.</text>
</comment>
<dbReference type="Gene3D" id="2.40.10.10">
    <property type="entry name" value="Trypsin-like serine proteases"/>
    <property type="match status" value="2"/>
</dbReference>
<name>A0A9P8VL09_9PEZI</name>
<dbReference type="SMART" id="SM00020">
    <property type="entry name" value="Tryp_SPc"/>
    <property type="match status" value="1"/>
</dbReference>
<keyword evidence="7" id="KW-0732">Signal</keyword>
<keyword evidence="4 6" id="KW-0720">Serine protease</keyword>
<evidence type="ECO:0000256" key="3">
    <source>
        <dbReference type="ARBA" id="ARBA00022801"/>
    </source>
</evidence>
<dbReference type="InterPro" id="IPR001314">
    <property type="entry name" value="Peptidase_S1A"/>
</dbReference>
<dbReference type="PRINTS" id="PR00722">
    <property type="entry name" value="CHYMOTRYPSIN"/>
</dbReference>
<gene>
    <name evidence="9" type="ORF">F5X68DRAFT_244093</name>
</gene>